<evidence type="ECO:0000256" key="1">
    <source>
        <dbReference type="ARBA" id="ARBA00004141"/>
    </source>
</evidence>
<dbReference type="AlphaFoldDB" id="A0A8H3FSL4"/>
<comment type="subcellular location">
    <subcellularLocation>
        <location evidence="1">Membrane</location>
        <topology evidence="1">Multi-pass membrane protein</topology>
    </subcellularLocation>
</comment>
<dbReference type="SMART" id="SM00724">
    <property type="entry name" value="TLC"/>
    <property type="match status" value="1"/>
</dbReference>
<comment type="caution">
    <text evidence="8">The sequence shown here is derived from an EMBL/GenBank/DDBJ whole genome shotgun (WGS) entry which is preliminary data.</text>
</comment>
<keyword evidence="3 6" id="KW-1133">Transmembrane helix</keyword>
<dbReference type="EMBL" id="CAJPDT010000055">
    <property type="protein sequence ID" value="CAF9930016.1"/>
    <property type="molecule type" value="Genomic_DNA"/>
</dbReference>
<dbReference type="GO" id="GO:0055088">
    <property type="term" value="P:lipid homeostasis"/>
    <property type="evidence" value="ECO:0007669"/>
    <property type="project" value="TreeGrafter"/>
</dbReference>
<dbReference type="Proteomes" id="UP000664534">
    <property type="component" value="Unassembled WGS sequence"/>
</dbReference>
<dbReference type="PANTHER" id="PTHR13439:SF0">
    <property type="entry name" value="TOPOISOMERASE I DAMAGE AFFECTED PROTEIN 4"/>
    <property type="match status" value="1"/>
</dbReference>
<keyword evidence="9" id="KW-1185">Reference proteome</keyword>
<name>A0A8H3FSL4_9LECA</name>
<dbReference type="Pfam" id="PF03798">
    <property type="entry name" value="TRAM_LAG1_CLN8"/>
    <property type="match status" value="1"/>
</dbReference>
<reference evidence="8" key="1">
    <citation type="submission" date="2021-03" db="EMBL/GenBank/DDBJ databases">
        <authorList>
            <person name="Tagirdzhanova G."/>
        </authorList>
    </citation>
    <scope>NUCLEOTIDE SEQUENCE</scope>
</reference>
<feature type="transmembrane region" description="Helical" evidence="6">
    <location>
        <begin position="242"/>
        <end position="262"/>
    </location>
</feature>
<sequence>MRDPIPPPRTLINLTNPLARTLSLRTLPLHAHEILPSFTLYTYLHSSLIPFASRHLFPQIYPSLAPRTKTAWNARAVSLLSSCVLNTAALSVIYLDRERWAMGPRGRVWGYTGASGMVQGFAAGYFLWDLAVCAGNVEVHGPGALMHAVSALAVSLLGFRPFCNYYGLNFVLYELSTPFLNVHWFMDKLGMTGSTAQLVNGIALVATFGASRLVWGTYQSVRMYQDMWIAFEAPGGLPVPPWLALAYVVSNTTLSVLNFYWFGRMITTLRKRFEKPSNEDDEKGTKE</sequence>
<dbReference type="OrthoDB" id="10266980at2759"/>
<dbReference type="PANTHER" id="PTHR13439">
    <property type="entry name" value="CT120 PROTEIN"/>
    <property type="match status" value="1"/>
</dbReference>
<feature type="transmembrane region" description="Helical" evidence="6">
    <location>
        <begin position="108"/>
        <end position="128"/>
    </location>
</feature>
<evidence type="ECO:0000313" key="8">
    <source>
        <dbReference type="EMBL" id="CAF9930016.1"/>
    </source>
</evidence>
<dbReference type="InterPro" id="IPR050846">
    <property type="entry name" value="TLCD"/>
</dbReference>
<dbReference type="PROSITE" id="PS50922">
    <property type="entry name" value="TLC"/>
    <property type="match status" value="1"/>
</dbReference>
<feature type="domain" description="TLC" evidence="7">
    <location>
        <begin position="67"/>
        <end position="274"/>
    </location>
</feature>
<evidence type="ECO:0000259" key="7">
    <source>
        <dbReference type="PROSITE" id="PS50922"/>
    </source>
</evidence>
<evidence type="ECO:0000313" key="9">
    <source>
        <dbReference type="Proteomes" id="UP000664534"/>
    </source>
</evidence>
<dbReference type="InterPro" id="IPR006634">
    <property type="entry name" value="TLC-dom"/>
</dbReference>
<evidence type="ECO:0000256" key="6">
    <source>
        <dbReference type="SAM" id="Phobius"/>
    </source>
</evidence>
<feature type="transmembrane region" description="Helical" evidence="6">
    <location>
        <begin position="76"/>
        <end position="96"/>
    </location>
</feature>
<feature type="transmembrane region" description="Helical" evidence="6">
    <location>
        <begin position="198"/>
        <end position="218"/>
    </location>
</feature>
<dbReference type="GO" id="GO:0005783">
    <property type="term" value="C:endoplasmic reticulum"/>
    <property type="evidence" value="ECO:0007669"/>
    <property type="project" value="TreeGrafter"/>
</dbReference>
<evidence type="ECO:0000256" key="3">
    <source>
        <dbReference type="ARBA" id="ARBA00022989"/>
    </source>
</evidence>
<proteinExistence type="predicted"/>
<organism evidence="8 9">
    <name type="scientific">Imshaugia aleurites</name>
    <dbReference type="NCBI Taxonomy" id="172621"/>
    <lineage>
        <taxon>Eukaryota</taxon>
        <taxon>Fungi</taxon>
        <taxon>Dikarya</taxon>
        <taxon>Ascomycota</taxon>
        <taxon>Pezizomycotina</taxon>
        <taxon>Lecanoromycetes</taxon>
        <taxon>OSLEUM clade</taxon>
        <taxon>Lecanoromycetidae</taxon>
        <taxon>Lecanorales</taxon>
        <taxon>Lecanorineae</taxon>
        <taxon>Parmeliaceae</taxon>
        <taxon>Imshaugia</taxon>
    </lineage>
</organism>
<evidence type="ECO:0000256" key="2">
    <source>
        <dbReference type="ARBA" id="ARBA00022692"/>
    </source>
</evidence>
<protein>
    <recommendedName>
        <fullName evidence="7">TLC domain-containing protein</fullName>
    </recommendedName>
</protein>
<evidence type="ECO:0000256" key="4">
    <source>
        <dbReference type="ARBA" id="ARBA00023136"/>
    </source>
</evidence>
<evidence type="ECO:0000256" key="5">
    <source>
        <dbReference type="PROSITE-ProRule" id="PRU00205"/>
    </source>
</evidence>
<keyword evidence="4 5" id="KW-0472">Membrane</keyword>
<accession>A0A8H3FSL4</accession>
<keyword evidence="2 5" id="KW-0812">Transmembrane</keyword>
<gene>
    <name evidence="8" type="ORF">IMSHALPRED_008067</name>
</gene>
<dbReference type="GO" id="GO:0016020">
    <property type="term" value="C:membrane"/>
    <property type="evidence" value="ECO:0007669"/>
    <property type="project" value="UniProtKB-SubCell"/>
</dbReference>